<dbReference type="SUPFAM" id="SSF53822">
    <property type="entry name" value="Periplasmic binding protein-like I"/>
    <property type="match status" value="1"/>
</dbReference>
<feature type="compositionally biased region" description="Gly residues" evidence="3">
    <location>
        <begin position="33"/>
        <end position="51"/>
    </location>
</feature>
<evidence type="ECO:0000256" key="1">
    <source>
        <dbReference type="ARBA" id="ARBA00010062"/>
    </source>
</evidence>
<dbReference type="Proteomes" id="UP000219688">
    <property type="component" value="Unassembled WGS sequence"/>
</dbReference>
<keyword evidence="7" id="KW-1185">Reference proteome</keyword>
<proteinExistence type="inferred from homology"/>
<dbReference type="CDD" id="cd06348">
    <property type="entry name" value="PBP1_ABC_HAAT-like"/>
    <property type="match status" value="1"/>
</dbReference>
<dbReference type="RefSeq" id="WP_097187804.1">
    <property type="nucleotide sequence ID" value="NZ_OBQK01000004.1"/>
</dbReference>
<keyword evidence="2 4" id="KW-0732">Signal</keyword>
<dbReference type="InterPro" id="IPR028082">
    <property type="entry name" value="Peripla_BP_I"/>
</dbReference>
<organism evidence="6 7">
    <name type="scientific">Ornithinimicrobium cerasi</name>
    <dbReference type="NCBI Taxonomy" id="2248773"/>
    <lineage>
        <taxon>Bacteria</taxon>
        <taxon>Bacillati</taxon>
        <taxon>Actinomycetota</taxon>
        <taxon>Actinomycetes</taxon>
        <taxon>Micrococcales</taxon>
        <taxon>Ornithinimicrobiaceae</taxon>
        <taxon>Ornithinimicrobium</taxon>
    </lineage>
</organism>
<dbReference type="InterPro" id="IPR051010">
    <property type="entry name" value="BCAA_transport"/>
</dbReference>
<dbReference type="AlphaFoldDB" id="A0A285VM04"/>
<reference evidence="7" key="1">
    <citation type="submission" date="2017-08" db="EMBL/GenBank/DDBJ databases">
        <authorList>
            <person name="Varghese N."/>
            <person name="Submissions S."/>
        </authorList>
    </citation>
    <scope>NUCLEOTIDE SEQUENCE [LARGE SCALE GENOMIC DNA]</scope>
    <source>
        <strain evidence="7">USBA17B2</strain>
    </source>
</reference>
<feature type="signal peptide" evidence="4">
    <location>
        <begin position="1"/>
        <end position="23"/>
    </location>
</feature>
<evidence type="ECO:0000256" key="2">
    <source>
        <dbReference type="ARBA" id="ARBA00022729"/>
    </source>
</evidence>
<feature type="chain" id="PRO_5012244889" evidence="4">
    <location>
        <begin position="24"/>
        <end position="400"/>
    </location>
</feature>
<protein>
    <submittedName>
        <fullName evidence="6">Amino acid/amide ABC transporter substrate-binding protein, HAAT family</fullName>
    </submittedName>
</protein>
<evidence type="ECO:0000256" key="4">
    <source>
        <dbReference type="SAM" id="SignalP"/>
    </source>
</evidence>
<accession>A0A285VM04</accession>
<dbReference type="PANTHER" id="PTHR30483:SF6">
    <property type="entry name" value="PERIPLASMIC BINDING PROTEIN OF ABC TRANSPORTER FOR NATURAL AMINO ACIDS"/>
    <property type="match status" value="1"/>
</dbReference>
<dbReference type="InterPro" id="IPR028081">
    <property type="entry name" value="Leu-bd"/>
</dbReference>
<comment type="similarity">
    <text evidence="1">Belongs to the leucine-binding protein family.</text>
</comment>
<evidence type="ECO:0000313" key="6">
    <source>
        <dbReference type="EMBL" id="SOC55114.1"/>
    </source>
</evidence>
<feature type="region of interest" description="Disordered" evidence="3">
    <location>
        <begin position="33"/>
        <end position="53"/>
    </location>
</feature>
<dbReference type="PANTHER" id="PTHR30483">
    <property type="entry name" value="LEUCINE-SPECIFIC-BINDING PROTEIN"/>
    <property type="match status" value="1"/>
</dbReference>
<dbReference type="PROSITE" id="PS51257">
    <property type="entry name" value="PROKAR_LIPOPROTEIN"/>
    <property type="match status" value="1"/>
</dbReference>
<evidence type="ECO:0000256" key="3">
    <source>
        <dbReference type="SAM" id="MobiDB-lite"/>
    </source>
</evidence>
<evidence type="ECO:0000313" key="7">
    <source>
        <dbReference type="Proteomes" id="UP000219688"/>
    </source>
</evidence>
<name>A0A285VM04_9MICO</name>
<dbReference type="Gene3D" id="3.40.50.2300">
    <property type="match status" value="2"/>
</dbReference>
<feature type="domain" description="Leucine-binding protein" evidence="5">
    <location>
        <begin position="60"/>
        <end position="389"/>
    </location>
</feature>
<gene>
    <name evidence="6" type="ORF">SAMN05421879_104171</name>
</gene>
<evidence type="ECO:0000259" key="5">
    <source>
        <dbReference type="Pfam" id="PF13458"/>
    </source>
</evidence>
<dbReference type="EMBL" id="OBQK01000004">
    <property type="protein sequence ID" value="SOC55114.1"/>
    <property type="molecule type" value="Genomic_DNA"/>
</dbReference>
<dbReference type="Pfam" id="PF13458">
    <property type="entry name" value="Peripla_BP_6"/>
    <property type="match status" value="1"/>
</dbReference>
<sequence length="400" mass="40457">MNRSTVTALAVSSALALALTACGGEDGGDAGGDAGGGATGGEAGGLTGTGTGEDCTIEEPVPVGAALSLTGAAASYGESQQKGLELAAAELAEVGGVTYDLVIEDDQTDPRQGITVFEQLTEDSSVVIGPTLSNGAFQAQPIAQEAGVPVLAISNTAAGITAQGDYIFRVSLTEAQVIPQTVAKATEVYGLEDVVVMYSNDDAFTESGYEVFSSALEEEGVTVSETLTFSKADTDFRALLTEAKAAEPDALVVSGLIEAAIPLVTQARELGIDVPIIGGNGFNNPKLMADGGDAAEGVVVGAAWNSSSEGELNTAFLEAFEAEHGAQPDQFAAQAYTGLKVIDAAVRAGCSGEREDIKAGLAGIADVDTVLGTLSINAERDAEHEAVVQVVENGSFTVLD</sequence>